<evidence type="ECO:0000313" key="3">
    <source>
        <dbReference type="Proteomes" id="UP000698800"/>
    </source>
</evidence>
<dbReference type="InterPro" id="IPR052358">
    <property type="entry name" value="Aro_Compnd_Degr_Hydrolases"/>
</dbReference>
<dbReference type="InterPro" id="IPR006680">
    <property type="entry name" value="Amidohydro-rel"/>
</dbReference>
<dbReference type="SUPFAM" id="SSF51556">
    <property type="entry name" value="Metallo-dependent hydrolases"/>
    <property type="match status" value="1"/>
</dbReference>
<dbReference type="Gene3D" id="3.20.20.140">
    <property type="entry name" value="Metal-dependent hydrolases"/>
    <property type="match status" value="1"/>
</dbReference>
<dbReference type="Pfam" id="PF04909">
    <property type="entry name" value="Amidohydro_2"/>
    <property type="match status" value="1"/>
</dbReference>
<comment type="caution">
    <text evidence="2">The sequence shown here is derived from an EMBL/GenBank/DDBJ whole genome shotgun (WGS) entry which is preliminary data.</text>
</comment>
<dbReference type="PANTHER" id="PTHR35563">
    <property type="entry name" value="BARREL METAL-DEPENDENT HYDROLASE, PUTATIVE (AFU_ORTHOLOGUE AFUA_1G16240)-RELATED"/>
    <property type="match status" value="1"/>
</dbReference>
<dbReference type="AlphaFoldDB" id="A0A9P8KZL1"/>
<proteinExistence type="predicted"/>
<dbReference type="InterPro" id="IPR032466">
    <property type="entry name" value="Metal_Hydrolase"/>
</dbReference>
<accession>A0A9P8KZL1</accession>
<dbReference type="PANTHER" id="PTHR35563:SF2">
    <property type="entry name" value="BARREL METAL-DEPENDENT HYDROLASE, PUTATIVE (AFU_ORTHOLOGUE AFUA_1G16240)-RELATED"/>
    <property type="match status" value="1"/>
</dbReference>
<evidence type="ECO:0000313" key="2">
    <source>
        <dbReference type="EMBL" id="KAH0539038.1"/>
    </source>
</evidence>
<evidence type="ECO:0000259" key="1">
    <source>
        <dbReference type="Pfam" id="PF04909"/>
    </source>
</evidence>
<gene>
    <name evidence="2" type="ORF">FGG08_004384</name>
</gene>
<protein>
    <recommendedName>
        <fullName evidence="1">Amidohydrolase-related domain-containing protein</fullName>
    </recommendedName>
</protein>
<dbReference type="OrthoDB" id="2135488at2759"/>
<name>A0A9P8KZL1_9PEZI</name>
<sequence>MLLKRLLLRAPLRLYHPSSPLIRSLSHISHKIPPNAWDSHMHIIGPPSKYPVSPTARYTPPHIHSLSSALAFESTLNIPNLVLVQPSIYGTDNSCLLDALKALGPKRGRGVVGIDPDTVTVEQLERWHELGVRGVRINLKSVGKRMDELGFGRLVKRHAERVKGLGWVVQLYVDMENLVWLENVVPDLGVRICLDHFASPALPVSPRRSKKPQRIAYDPYALPGFTSLITLLHQGSTYLKLSGAYRISADPKTYRDLEPLALELLQATGGEKLVFATDWPHTRFEGVDVDIAGFAEKVVGWCEGDEKTVEKVFKLNAEDLWEDRREQGAIGTAVNWAIHVFI</sequence>
<keyword evidence="3" id="KW-1185">Reference proteome</keyword>
<reference evidence="2" key="1">
    <citation type="submission" date="2021-03" db="EMBL/GenBank/DDBJ databases">
        <title>Comparative genomics and phylogenomic investigation of the class Geoglossomycetes provide insights into ecological specialization and systematics.</title>
        <authorList>
            <person name="Melie T."/>
            <person name="Pirro S."/>
            <person name="Miller A.N."/>
            <person name="Quandt A."/>
        </authorList>
    </citation>
    <scope>NUCLEOTIDE SEQUENCE</scope>
    <source>
        <strain evidence="2">GBOQ0MN5Z8</strain>
    </source>
</reference>
<dbReference type="GO" id="GO:0016787">
    <property type="term" value="F:hydrolase activity"/>
    <property type="evidence" value="ECO:0007669"/>
    <property type="project" value="InterPro"/>
</dbReference>
<dbReference type="Proteomes" id="UP000698800">
    <property type="component" value="Unassembled WGS sequence"/>
</dbReference>
<dbReference type="EMBL" id="JAGHQL010000088">
    <property type="protein sequence ID" value="KAH0539038.1"/>
    <property type="molecule type" value="Genomic_DNA"/>
</dbReference>
<organism evidence="2 3">
    <name type="scientific">Glutinoglossum americanum</name>
    <dbReference type="NCBI Taxonomy" id="1670608"/>
    <lineage>
        <taxon>Eukaryota</taxon>
        <taxon>Fungi</taxon>
        <taxon>Dikarya</taxon>
        <taxon>Ascomycota</taxon>
        <taxon>Pezizomycotina</taxon>
        <taxon>Geoglossomycetes</taxon>
        <taxon>Geoglossales</taxon>
        <taxon>Geoglossaceae</taxon>
        <taxon>Glutinoglossum</taxon>
    </lineage>
</organism>
<feature type="domain" description="Amidohydrolase-related" evidence="1">
    <location>
        <begin position="37"/>
        <end position="321"/>
    </location>
</feature>